<accession>A0A8S1EC64</accession>
<dbReference type="SUPFAM" id="SSF57501">
    <property type="entry name" value="Cystine-knot cytokines"/>
    <property type="match status" value="1"/>
</dbReference>
<feature type="signal peptide" evidence="1">
    <location>
        <begin position="1"/>
        <end position="16"/>
    </location>
</feature>
<dbReference type="PANTHER" id="PTHR33995:SF13">
    <property type="entry name" value="CTCK DOMAIN-CONTAINING PROTEIN"/>
    <property type="match status" value="1"/>
</dbReference>
<keyword evidence="3" id="KW-1185">Reference proteome</keyword>
<dbReference type="OrthoDB" id="5799079at2759"/>
<evidence type="ECO:0000256" key="1">
    <source>
        <dbReference type="SAM" id="SignalP"/>
    </source>
</evidence>
<reference evidence="2 3" key="1">
    <citation type="submission" date="2020-04" db="EMBL/GenBank/DDBJ databases">
        <authorList>
            <person name="Laetsch R D."/>
            <person name="Stevens L."/>
            <person name="Kumar S."/>
            <person name="Blaxter L. M."/>
        </authorList>
    </citation>
    <scope>NUCLEOTIDE SEQUENCE [LARGE SCALE GENOMIC DNA]</scope>
</reference>
<keyword evidence="1" id="KW-0732">Signal</keyword>
<feature type="chain" id="PRO_5035919103" evidence="1">
    <location>
        <begin position="17"/>
        <end position="318"/>
    </location>
</feature>
<dbReference type="PANTHER" id="PTHR33995">
    <property type="entry name" value="PROTEIN CBG18546"/>
    <property type="match status" value="1"/>
</dbReference>
<evidence type="ECO:0000313" key="3">
    <source>
        <dbReference type="Proteomes" id="UP000494206"/>
    </source>
</evidence>
<comment type="caution">
    <text evidence="2">The sequence shown here is derived from an EMBL/GenBank/DDBJ whole genome shotgun (WGS) entry which is preliminary data.</text>
</comment>
<organism evidence="2 3">
    <name type="scientific">Caenorhabditis bovis</name>
    <dbReference type="NCBI Taxonomy" id="2654633"/>
    <lineage>
        <taxon>Eukaryota</taxon>
        <taxon>Metazoa</taxon>
        <taxon>Ecdysozoa</taxon>
        <taxon>Nematoda</taxon>
        <taxon>Chromadorea</taxon>
        <taxon>Rhabditida</taxon>
        <taxon>Rhabditina</taxon>
        <taxon>Rhabditomorpha</taxon>
        <taxon>Rhabditoidea</taxon>
        <taxon>Rhabditidae</taxon>
        <taxon>Peloderinae</taxon>
        <taxon>Caenorhabditis</taxon>
    </lineage>
</organism>
<dbReference type="Proteomes" id="UP000494206">
    <property type="component" value="Unassembled WGS sequence"/>
</dbReference>
<dbReference type="InterPro" id="IPR029034">
    <property type="entry name" value="Cystine-knot_cytokine"/>
</dbReference>
<proteinExistence type="predicted"/>
<gene>
    <name evidence="2" type="ORF">CBOVIS_LOCUS635</name>
</gene>
<dbReference type="AlphaFoldDB" id="A0A8S1EC64"/>
<evidence type="ECO:0000313" key="2">
    <source>
        <dbReference type="EMBL" id="CAB3397181.1"/>
    </source>
</evidence>
<sequence length="318" mass="35876">MIRFLIFVLIIPNTVTKEASKESQYGYQTGHISLNDSEITILINSTFEIIEDYENETDVLSAKSSTVPPRPSTTLKTKKPRLRKIKPSKLSSCQKYSEEQKYKMLEEAGGRNQMFMADSIDEAAKNFAETYPESVIDMPAADHIDPTSSKNQEDCDYRCKMIKNALNSELQRRSNASIHRFSKRPVFSDAPMITGCSLGNFVPVGLCTDLGETVNVSFESLCSECHGLYMLNDNCFPKFFNAIRCNPQEMGCIFDSFTDMVFSAHGQCGMQELTFKVLRNNGDDNCEDWVVEQILLPVACQCALSRNSFLHSRPPKEL</sequence>
<dbReference type="EMBL" id="CADEPM010000001">
    <property type="protein sequence ID" value="CAB3397181.1"/>
    <property type="molecule type" value="Genomic_DNA"/>
</dbReference>
<protein>
    <submittedName>
        <fullName evidence="2">Uncharacterized protein</fullName>
    </submittedName>
</protein>
<name>A0A8S1EC64_9PELO</name>